<evidence type="ECO:0000313" key="1">
    <source>
        <dbReference type="EMBL" id="MDK2594264.1"/>
    </source>
</evidence>
<reference evidence="1 2" key="1">
    <citation type="submission" date="2023-05" db="EMBL/GenBank/DDBJ databases">
        <title>Pseudoalteromonas ardens sp. nov., Pseudoalteromonas obscura sp. nov., and Pseudoalteromonas umbrosa sp. nov., isolated from the coral Montipora capitata.</title>
        <authorList>
            <person name="Thomas E.M."/>
            <person name="Smith E.M."/>
            <person name="Papke E."/>
            <person name="Shlafstein M.D."/>
            <person name="Oline D.K."/>
            <person name="Videau P."/>
            <person name="Saw J.H."/>
            <person name="Strangman W.K."/>
            <person name="Ushijima B."/>
        </authorList>
    </citation>
    <scope>NUCLEOTIDE SEQUENCE [LARGE SCALE GENOMIC DNA]</scope>
    <source>
        <strain evidence="1 2">P94</strain>
    </source>
</reference>
<evidence type="ECO:0008006" key="3">
    <source>
        <dbReference type="Google" id="ProtNLM"/>
    </source>
</evidence>
<protein>
    <recommendedName>
        <fullName evidence="3">Membrane bound FAD containing D-sorbitol dehydrogenase</fullName>
    </recommendedName>
</protein>
<dbReference type="RefSeq" id="WP_211009047.1">
    <property type="nucleotide sequence ID" value="NZ_JASJUT010000001.1"/>
</dbReference>
<evidence type="ECO:0000313" key="2">
    <source>
        <dbReference type="Proteomes" id="UP001231915"/>
    </source>
</evidence>
<dbReference type="Proteomes" id="UP001231915">
    <property type="component" value="Unassembled WGS sequence"/>
</dbReference>
<sequence length="167" mass="18833">MNNQQHQVSQFTELSGALTDFNAFALHGTGQVQNYFQTLNDIVGKGIVEQLLNVFEVVYESACDEQGFNTGIRQQILGDVKLGPVARNIIKLWYTGTWYQLPHAWRETFGKSEHDVTFFVSSAAYTEGLLWQAIDANPSGAKGPGYGSWSDAPRINFDNRWQFVKQH</sequence>
<gene>
    <name evidence="1" type="ORF">QNM18_04145</name>
</gene>
<organism evidence="1 2">
    <name type="scientific">Pseudoalteromonas obscura</name>
    <dbReference type="NCBI Taxonomy" id="3048491"/>
    <lineage>
        <taxon>Bacteria</taxon>
        <taxon>Pseudomonadati</taxon>
        <taxon>Pseudomonadota</taxon>
        <taxon>Gammaproteobacteria</taxon>
        <taxon>Alteromonadales</taxon>
        <taxon>Pseudoalteromonadaceae</taxon>
        <taxon>Pseudoalteromonas</taxon>
    </lineage>
</organism>
<proteinExistence type="predicted"/>
<name>A0ABT7EGW4_9GAMM</name>
<dbReference type="EMBL" id="JASJUT010000001">
    <property type="protein sequence ID" value="MDK2594264.1"/>
    <property type="molecule type" value="Genomic_DNA"/>
</dbReference>
<comment type="caution">
    <text evidence="1">The sequence shown here is derived from an EMBL/GenBank/DDBJ whole genome shotgun (WGS) entry which is preliminary data.</text>
</comment>
<accession>A0ABT7EGW4</accession>
<keyword evidence="2" id="KW-1185">Reference proteome</keyword>